<protein>
    <submittedName>
        <fullName evidence="3">T9SS type A sorting domain-containing protein</fullName>
    </submittedName>
</protein>
<gene>
    <name evidence="3" type="ORF">OM074_18180</name>
</gene>
<feature type="signal peptide" evidence="1">
    <location>
        <begin position="1"/>
        <end position="19"/>
    </location>
</feature>
<keyword evidence="4" id="KW-1185">Reference proteome</keyword>
<dbReference type="RefSeq" id="WP_301201988.1">
    <property type="nucleotide sequence ID" value="NZ_JAPDPI010000050.1"/>
</dbReference>
<keyword evidence="1" id="KW-0732">Signal</keyword>
<reference evidence="3" key="1">
    <citation type="submission" date="2022-10" db="EMBL/GenBank/DDBJ databases">
        <authorList>
            <person name="Yu W.X."/>
        </authorList>
    </citation>
    <scope>NUCLEOTIDE SEQUENCE</scope>
    <source>
        <strain evidence="3">D04</strain>
    </source>
</reference>
<accession>A0AAE3SL59</accession>
<dbReference type="InterPro" id="IPR026444">
    <property type="entry name" value="Secre_tail"/>
</dbReference>
<dbReference type="Proteomes" id="UP001207408">
    <property type="component" value="Unassembled WGS sequence"/>
</dbReference>
<evidence type="ECO:0000259" key="2">
    <source>
        <dbReference type="Pfam" id="PF18962"/>
    </source>
</evidence>
<evidence type="ECO:0000313" key="4">
    <source>
        <dbReference type="Proteomes" id="UP001207408"/>
    </source>
</evidence>
<comment type="caution">
    <text evidence="3">The sequence shown here is derived from an EMBL/GenBank/DDBJ whole genome shotgun (WGS) entry which is preliminary data.</text>
</comment>
<dbReference type="EMBL" id="JAPDPI010000050">
    <property type="protein sequence ID" value="MCW3807560.1"/>
    <property type="molecule type" value="Genomic_DNA"/>
</dbReference>
<organism evidence="3 4">
    <name type="scientific">Plebeiibacterium marinum</name>
    <dbReference type="NCBI Taxonomy" id="2992111"/>
    <lineage>
        <taxon>Bacteria</taxon>
        <taxon>Pseudomonadati</taxon>
        <taxon>Bacteroidota</taxon>
        <taxon>Bacteroidia</taxon>
        <taxon>Marinilabiliales</taxon>
        <taxon>Marinilabiliaceae</taxon>
        <taxon>Plebeiibacterium</taxon>
    </lineage>
</organism>
<dbReference type="AlphaFoldDB" id="A0AAE3SL59"/>
<dbReference type="Pfam" id="PF18962">
    <property type="entry name" value="Por_Secre_tail"/>
    <property type="match status" value="1"/>
</dbReference>
<name>A0AAE3SL59_9BACT</name>
<evidence type="ECO:0000313" key="3">
    <source>
        <dbReference type="EMBL" id="MCW3807560.1"/>
    </source>
</evidence>
<feature type="chain" id="PRO_5042047581" evidence="1">
    <location>
        <begin position="20"/>
        <end position="324"/>
    </location>
</feature>
<feature type="domain" description="Secretion system C-terminal sorting" evidence="2">
    <location>
        <begin position="252"/>
        <end position="322"/>
    </location>
</feature>
<sequence length="324" mass="35333">MNKISLFIIVYFMSVNMVAQTNLQAGDIAFVAINSDGDTDDFSFLLLKNIESNTSVNFTDNGWTAFGSFNNTYTESHITWYTPSELKAGTVVTIETYNGNESAVSSHGSITGDKMTISVAGDQILAYQGSKTNPVFIAAISFNKNDTAIPGNTFDGDSFSNSTTALPTDLSIGYSAIQICNLNDFTENDNAIYNCSLTSGDKNALLGSINNYKNWLTDNYNTFEQSPSPCEFTVDLSTSNSDMQYNDILITPNPAKTQVYISNLGKFNGIIKFTSYKGNTVKQIKINTSTSILPINIADLPSGFYLVQLVSDTHLCVKKISILN</sequence>
<evidence type="ECO:0000256" key="1">
    <source>
        <dbReference type="SAM" id="SignalP"/>
    </source>
</evidence>
<proteinExistence type="predicted"/>